<evidence type="ECO:0000313" key="4">
    <source>
        <dbReference type="EMBL" id="RWY55511.1"/>
    </source>
</evidence>
<dbReference type="EMBL" id="SBIW01000002">
    <property type="protein sequence ID" value="RWY55511.1"/>
    <property type="molecule type" value="Genomic_DNA"/>
</dbReference>
<dbReference type="InterPro" id="IPR007837">
    <property type="entry name" value="DinB"/>
</dbReference>
<dbReference type="SUPFAM" id="SSF109854">
    <property type="entry name" value="DinB/YfiT-like putative metalloenzymes"/>
    <property type="match status" value="1"/>
</dbReference>
<protein>
    <submittedName>
        <fullName evidence="4">DinB family protein</fullName>
    </submittedName>
</protein>
<dbReference type="OrthoDB" id="119432at2"/>
<evidence type="ECO:0000313" key="5">
    <source>
        <dbReference type="Proteomes" id="UP000286701"/>
    </source>
</evidence>
<dbReference type="GO" id="GO:0046872">
    <property type="term" value="F:metal ion binding"/>
    <property type="evidence" value="ECO:0007669"/>
    <property type="project" value="UniProtKB-KW"/>
</dbReference>
<keyword evidence="5" id="KW-1185">Reference proteome</keyword>
<sequence length="172" mass="19596">MTTIEFFLEQLNLEAVTTRKMLERVPNDKYDWQPHPKSMNIRSLATHIAELPTWIAMVLSTEGLDFAAAPYNPTIINNTDDLVALFEKSFAGAQVSLVPDKEWIMNEIWTLRNGPEIYSRDAKWEVIRMTISQIIHHRAQLGVYLRLLDVAIPGSYGPSADEQFIPLNVEAV</sequence>
<organism evidence="4 5">
    <name type="scientific">Mucilaginibacter gilvus</name>
    <dbReference type="NCBI Taxonomy" id="2305909"/>
    <lineage>
        <taxon>Bacteria</taxon>
        <taxon>Pseudomonadati</taxon>
        <taxon>Bacteroidota</taxon>
        <taxon>Sphingobacteriia</taxon>
        <taxon>Sphingobacteriales</taxon>
        <taxon>Sphingobacteriaceae</taxon>
        <taxon>Mucilaginibacter</taxon>
    </lineage>
</organism>
<feature type="binding site" evidence="3">
    <location>
        <position position="47"/>
    </location>
    <ligand>
        <name>a divalent metal cation</name>
        <dbReference type="ChEBI" id="CHEBI:60240"/>
    </ligand>
</feature>
<evidence type="ECO:0000256" key="3">
    <source>
        <dbReference type="PIRSR" id="PIRSR607837-1"/>
    </source>
</evidence>
<keyword evidence="2 3" id="KW-0479">Metal-binding</keyword>
<gene>
    <name evidence="4" type="ORF">EPL05_03805</name>
</gene>
<evidence type="ECO:0000256" key="2">
    <source>
        <dbReference type="ARBA" id="ARBA00022723"/>
    </source>
</evidence>
<comment type="similarity">
    <text evidence="1">Belongs to the DinB family.</text>
</comment>
<reference evidence="4 5" key="1">
    <citation type="submission" date="2019-01" db="EMBL/GenBank/DDBJ databases">
        <title>Mucilaginibacter antarcticum sp. nov., isolated from antarctic soil.</title>
        <authorList>
            <person name="Yan Y.-Q."/>
            <person name="Du Z.-J."/>
        </authorList>
    </citation>
    <scope>NUCLEOTIDE SEQUENCE [LARGE SCALE GENOMIC DNA]</scope>
    <source>
        <strain evidence="4 5">F01003</strain>
    </source>
</reference>
<evidence type="ECO:0000256" key="1">
    <source>
        <dbReference type="ARBA" id="ARBA00008635"/>
    </source>
</evidence>
<dbReference type="RefSeq" id="WP_128532267.1">
    <property type="nucleotide sequence ID" value="NZ_SBIW01000002.1"/>
</dbReference>
<comment type="caution">
    <text evidence="4">The sequence shown here is derived from an EMBL/GenBank/DDBJ whole genome shotgun (WGS) entry which is preliminary data.</text>
</comment>
<proteinExistence type="inferred from homology"/>
<feature type="binding site" evidence="3">
    <location>
        <position position="137"/>
    </location>
    <ligand>
        <name>a divalent metal cation</name>
        <dbReference type="ChEBI" id="CHEBI:60240"/>
    </ligand>
</feature>
<dbReference type="Gene3D" id="1.20.120.450">
    <property type="entry name" value="dinb family like domain"/>
    <property type="match status" value="1"/>
</dbReference>
<dbReference type="InterPro" id="IPR034660">
    <property type="entry name" value="DinB/YfiT-like"/>
</dbReference>
<dbReference type="Proteomes" id="UP000286701">
    <property type="component" value="Unassembled WGS sequence"/>
</dbReference>
<dbReference type="AlphaFoldDB" id="A0A3S3UVK1"/>
<name>A0A3S3UVK1_9SPHI</name>
<dbReference type="Pfam" id="PF05163">
    <property type="entry name" value="DinB"/>
    <property type="match status" value="1"/>
</dbReference>
<accession>A0A3S3UVK1</accession>